<reference evidence="2 3" key="1">
    <citation type="submission" date="2016-10" db="EMBL/GenBank/DDBJ databases">
        <authorList>
            <person name="de Groot N.N."/>
        </authorList>
    </citation>
    <scope>NUCLEOTIDE SEQUENCE [LARGE SCALE GENOMIC DNA]</scope>
    <source>
        <strain evidence="2 3">IBRC-M 10445</strain>
    </source>
</reference>
<evidence type="ECO:0000313" key="3">
    <source>
        <dbReference type="Proteomes" id="UP000199445"/>
    </source>
</evidence>
<gene>
    <name evidence="2" type="ORF">SAMN05216429_106134</name>
</gene>
<keyword evidence="3" id="KW-1185">Reference proteome</keyword>
<dbReference type="AlphaFoldDB" id="A0A1I3UL77"/>
<protein>
    <submittedName>
        <fullName evidence="2">Uncharacterized protein</fullName>
    </submittedName>
</protein>
<dbReference type="Proteomes" id="UP000199445">
    <property type="component" value="Unassembled WGS sequence"/>
</dbReference>
<proteinExistence type="predicted"/>
<accession>A0A1I3UL77</accession>
<evidence type="ECO:0000313" key="2">
    <source>
        <dbReference type="EMBL" id="SFJ82541.1"/>
    </source>
</evidence>
<sequence>MTGARLRSTASAAWPCAGHGLAHSARNRAAPVTVTRVDDRPLSPSPSGEQSMQAERARQQGLSPVRAVTSVTGSEASKARPEGVALYLTNKEARQLQRSLERQLKAIRSSLAFWKHETANYGTQPPFHLAAKLKEAELIQRVYLGLFDVNKANSETETAYKTAKYQEQ</sequence>
<organism evidence="2 3">
    <name type="scientific">Marinobacter persicus</name>
    <dbReference type="NCBI Taxonomy" id="930118"/>
    <lineage>
        <taxon>Bacteria</taxon>
        <taxon>Pseudomonadati</taxon>
        <taxon>Pseudomonadota</taxon>
        <taxon>Gammaproteobacteria</taxon>
        <taxon>Pseudomonadales</taxon>
        <taxon>Marinobacteraceae</taxon>
        <taxon>Marinobacter</taxon>
    </lineage>
</organism>
<feature type="region of interest" description="Disordered" evidence="1">
    <location>
        <begin position="27"/>
        <end position="80"/>
    </location>
</feature>
<name>A0A1I3UL77_9GAMM</name>
<dbReference type="EMBL" id="FOSC01000006">
    <property type="protein sequence ID" value="SFJ82541.1"/>
    <property type="molecule type" value="Genomic_DNA"/>
</dbReference>
<evidence type="ECO:0000256" key="1">
    <source>
        <dbReference type="SAM" id="MobiDB-lite"/>
    </source>
</evidence>